<evidence type="ECO:0000256" key="1">
    <source>
        <dbReference type="SAM" id="MobiDB-lite"/>
    </source>
</evidence>
<feature type="compositionally biased region" description="Low complexity" evidence="1">
    <location>
        <begin position="192"/>
        <end position="210"/>
    </location>
</feature>
<dbReference type="RefSeq" id="WP_015235717.1">
    <property type="nucleotide sequence ID" value="NC_019793.1"/>
</dbReference>
<evidence type="ECO:0000313" key="3">
    <source>
        <dbReference type="Proteomes" id="UP000010467"/>
    </source>
</evidence>
<dbReference type="KEGG" id="dpd:Deipe_1904"/>
<name>L0A2I9_DEIPD</name>
<proteinExistence type="predicted"/>
<reference evidence="3" key="1">
    <citation type="submission" date="2012-03" db="EMBL/GenBank/DDBJ databases">
        <title>Complete sequence of chromosome of Deinococcus peraridilitoris DSM 19664.</title>
        <authorList>
            <person name="Lucas S."/>
            <person name="Copeland A."/>
            <person name="Lapidus A."/>
            <person name="Glavina del Rio T."/>
            <person name="Dalin E."/>
            <person name="Tice H."/>
            <person name="Bruce D."/>
            <person name="Goodwin L."/>
            <person name="Pitluck S."/>
            <person name="Peters L."/>
            <person name="Mikhailova N."/>
            <person name="Lu M."/>
            <person name="Kyrpides N."/>
            <person name="Mavromatis K."/>
            <person name="Ivanova N."/>
            <person name="Brettin T."/>
            <person name="Detter J.C."/>
            <person name="Han C."/>
            <person name="Larimer F."/>
            <person name="Land M."/>
            <person name="Hauser L."/>
            <person name="Markowitz V."/>
            <person name="Cheng J.-F."/>
            <person name="Hugenholtz P."/>
            <person name="Woyke T."/>
            <person name="Wu D."/>
            <person name="Pukall R."/>
            <person name="Steenblock K."/>
            <person name="Brambilla E."/>
            <person name="Klenk H.-P."/>
            <person name="Eisen J.A."/>
        </authorList>
    </citation>
    <scope>NUCLEOTIDE SEQUENCE [LARGE SCALE GENOMIC DNA]</scope>
    <source>
        <strain evidence="3">DSM 19664 / LMG 22246 / CIP 109416 / KR-200</strain>
    </source>
</reference>
<protein>
    <submittedName>
        <fullName evidence="2">Uncharacterized protein</fullName>
    </submittedName>
</protein>
<dbReference type="AlphaFoldDB" id="L0A2I9"/>
<accession>L0A2I9</accession>
<organism evidence="2 3">
    <name type="scientific">Deinococcus peraridilitoris (strain DSM 19664 / LMG 22246 / CIP 109416 / KR-200)</name>
    <dbReference type="NCBI Taxonomy" id="937777"/>
    <lineage>
        <taxon>Bacteria</taxon>
        <taxon>Thermotogati</taxon>
        <taxon>Deinococcota</taxon>
        <taxon>Deinococci</taxon>
        <taxon>Deinococcales</taxon>
        <taxon>Deinococcaceae</taxon>
        <taxon>Deinococcus</taxon>
    </lineage>
</organism>
<dbReference type="eggNOG" id="ENOG502ZPT9">
    <property type="taxonomic scope" value="Bacteria"/>
</dbReference>
<feature type="region of interest" description="Disordered" evidence="1">
    <location>
        <begin position="62"/>
        <end position="87"/>
    </location>
</feature>
<feature type="region of interest" description="Disordered" evidence="1">
    <location>
        <begin position="169"/>
        <end position="210"/>
    </location>
</feature>
<dbReference type="Proteomes" id="UP000010467">
    <property type="component" value="Chromosome"/>
</dbReference>
<dbReference type="HOGENOM" id="CLU_1308424_0_0_0"/>
<gene>
    <name evidence="2" type="ordered locus">Deipe_1904</name>
</gene>
<feature type="compositionally biased region" description="Basic and acidic residues" evidence="1">
    <location>
        <begin position="170"/>
        <end position="180"/>
    </location>
</feature>
<evidence type="ECO:0000313" key="2">
    <source>
        <dbReference type="EMBL" id="AFZ67412.1"/>
    </source>
</evidence>
<dbReference type="OrthoDB" id="4469825at2"/>
<keyword evidence="3" id="KW-1185">Reference proteome</keyword>
<sequence>MSQSFVYGLADYDEWESVVALPRDRLLELAWARYAVQFCRTWGEVKSTVSPAIYQELVESYLDEDSEEETEAGPLSDAPFGTPSGYDDGDWPGWPKQEMLEVIPQEIRDEYGEIQDTTLSGEYLHVPPEEMDDFVKDLRDLGISCERDDALVQAASGSSTARSWRNFFGVKDKPAGHPKPDTAGVTQVDCPSTASSRASTSRAYSARSKQ</sequence>
<dbReference type="EMBL" id="CP003382">
    <property type="protein sequence ID" value="AFZ67412.1"/>
    <property type="molecule type" value="Genomic_DNA"/>
</dbReference>
<feature type="compositionally biased region" description="Acidic residues" evidence="1">
    <location>
        <begin position="62"/>
        <end position="71"/>
    </location>
</feature>